<feature type="domain" description="F-box" evidence="1">
    <location>
        <begin position="24"/>
        <end position="70"/>
    </location>
</feature>
<dbReference type="InterPro" id="IPR036047">
    <property type="entry name" value="F-box-like_dom_sf"/>
</dbReference>
<organism evidence="2 3">
    <name type="scientific">Saprolegnia parasitica (strain CBS 223.65)</name>
    <dbReference type="NCBI Taxonomy" id="695850"/>
    <lineage>
        <taxon>Eukaryota</taxon>
        <taxon>Sar</taxon>
        <taxon>Stramenopiles</taxon>
        <taxon>Oomycota</taxon>
        <taxon>Saprolegniomycetes</taxon>
        <taxon>Saprolegniales</taxon>
        <taxon>Saprolegniaceae</taxon>
        <taxon>Saprolegnia</taxon>
    </lineage>
</organism>
<dbReference type="GeneID" id="24139749"/>
<accession>A0A067BPJ7</accession>
<dbReference type="Gene3D" id="1.20.1280.50">
    <property type="match status" value="1"/>
</dbReference>
<dbReference type="KEGG" id="spar:SPRG_18224"/>
<dbReference type="VEuPathDB" id="FungiDB:SPRG_18224"/>
<dbReference type="PANTHER" id="PTHR12874:SF9">
    <property type="entry name" value="F-BOX ONLY PROTEIN 48"/>
    <property type="match status" value="1"/>
</dbReference>
<dbReference type="Proteomes" id="UP000030745">
    <property type="component" value="Unassembled WGS sequence"/>
</dbReference>
<dbReference type="AlphaFoldDB" id="A0A067BPJ7"/>
<protein>
    <recommendedName>
        <fullName evidence="1">F-box domain-containing protein</fullName>
    </recommendedName>
</protein>
<keyword evidence="3" id="KW-1185">Reference proteome</keyword>
<dbReference type="Pfam" id="PF12937">
    <property type="entry name" value="F-box-like"/>
    <property type="match status" value="1"/>
</dbReference>
<name>A0A067BPJ7_SAPPC</name>
<proteinExistence type="predicted"/>
<evidence type="ECO:0000313" key="2">
    <source>
        <dbReference type="EMBL" id="KDO16241.1"/>
    </source>
</evidence>
<dbReference type="SMART" id="SM00256">
    <property type="entry name" value="FBOX"/>
    <property type="match status" value="1"/>
</dbReference>
<evidence type="ECO:0000313" key="3">
    <source>
        <dbReference type="Proteomes" id="UP000030745"/>
    </source>
</evidence>
<reference evidence="2 3" key="1">
    <citation type="journal article" date="2013" name="PLoS Genet.">
        <title>Distinctive expansion of potential virulence genes in the genome of the oomycete fish pathogen Saprolegnia parasitica.</title>
        <authorList>
            <person name="Jiang R.H."/>
            <person name="de Bruijn I."/>
            <person name="Haas B.J."/>
            <person name="Belmonte R."/>
            <person name="Lobach L."/>
            <person name="Christie J."/>
            <person name="van den Ackerveken G."/>
            <person name="Bottin A."/>
            <person name="Bulone V."/>
            <person name="Diaz-Moreno S.M."/>
            <person name="Dumas B."/>
            <person name="Fan L."/>
            <person name="Gaulin E."/>
            <person name="Govers F."/>
            <person name="Grenville-Briggs L.J."/>
            <person name="Horner N.R."/>
            <person name="Levin J.Z."/>
            <person name="Mammella M."/>
            <person name="Meijer H.J."/>
            <person name="Morris P."/>
            <person name="Nusbaum C."/>
            <person name="Oome S."/>
            <person name="Phillips A.J."/>
            <person name="van Rooyen D."/>
            <person name="Rzeszutek E."/>
            <person name="Saraiva M."/>
            <person name="Secombes C.J."/>
            <person name="Seidl M.F."/>
            <person name="Snel B."/>
            <person name="Stassen J.H."/>
            <person name="Sykes S."/>
            <person name="Tripathy S."/>
            <person name="van den Berg H."/>
            <person name="Vega-Arreguin J.C."/>
            <person name="Wawra S."/>
            <person name="Young S.K."/>
            <person name="Zeng Q."/>
            <person name="Dieguez-Uribeondo J."/>
            <person name="Russ C."/>
            <person name="Tyler B.M."/>
            <person name="van West P."/>
        </authorList>
    </citation>
    <scope>NUCLEOTIDE SEQUENCE [LARGE SCALE GENOMIC DNA]</scope>
    <source>
        <strain evidence="2 3">CBS 223.65</strain>
    </source>
</reference>
<dbReference type="InterPro" id="IPR001810">
    <property type="entry name" value="F-box_dom"/>
</dbReference>
<dbReference type="OMA" id="EQKPHGL"/>
<gene>
    <name evidence="2" type="ORF">SPRG_18224</name>
</gene>
<evidence type="ECO:0000259" key="1">
    <source>
        <dbReference type="PROSITE" id="PS50181"/>
    </source>
</evidence>
<dbReference type="GO" id="GO:0031146">
    <property type="term" value="P:SCF-dependent proteasomal ubiquitin-dependent protein catabolic process"/>
    <property type="evidence" value="ECO:0007669"/>
    <property type="project" value="TreeGrafter"/>
</dbReference>
<dbReference type="GO" id="GO:0005737">
    <property type="term" value="C:cytoplasm"/>
    <property type="evidence" value="ECO:0007669"/>
    <property type="project" value="TreeGrafter"/>
</dbReference>
<sequence length="328" mass="37070">MASQVAESSRSMQLPRAAPSATYTPILVNMSEELILLVFGYLTPASILTTMQLSKEWRDICRSDRLWLPLVRRRWQLPPRMIKLHRYGVHSYLGLYRHLQISEQKPHGLYSTADKPTWGHSYNGGVETWLTLGHRADCKTLPIGAKTYVQLRVIIQNLSSSHVHIDAAAIQVHYKDGSKRSAVARHPMAHAMLRMEPRVLASNGVASALEASMVEGRAVLRFMDYCVVGLYVECDDGCVFESDFLEHAFAVWVPMKRRGHCNDLSRCRCALIPDHYHHFGSILSIVDESIIWSRYSEFAGGFMVLNCKDRRHVGAAGHGSPLPTRYLL</sequence>
<dbReference type="OrthoDB" id="63265at2759"/>
<dbReference type="PANTHER" id="PTHR12874">
    <property type="entry name" value="F-BOX ONLY PROTEIN 48-RELATED"/>
    <property type="match status" value="1"/>
</dbReference>
<dbReference type="RefSeq" id="XP_012213051.1">
    <property type="nucleotide sequence ID" value="XM_012357661.1"/>
</dbReference>
<dbReference type="EMBL" id="KK584246">
    <property type="protein sequence ID" value="KDO16241.1"/>
    <property type="molecule type" value="Genomic_DNA"/>
</dbReference>
<dbReference type="PROSITE" id="PS50181">
    <property type="entry name" value="FBOX"/>
    <property type="match status" value="1"/>
</dbReference>
<dbReference type="SUPFAM" id="SSF81383">
    <property type="entry name" value="F-box domain"/>
    <property type="match status" value="1"/>
</dbReference>
<dbReference type="GO" id="GO:0019005">
    <property type="term" value="C:SCF ubiquitin ligase complex"/>
    <property type="evidence" value="ECO:0007669"/>
    <property type="project" value="TreeGrafter"/>
</dbReference>